<dbReference type="GO" id="GO:0030170">
    <property type="term" value="F:pyridoxal phosphate binding"/>
    <property type="evidence" value="ECO:0007669"/>
    <property type="project" value="InterPro"/>
</dbReference>
<evidence type="ECO:0000313" key="7">
    <source>
        <dbReference type="Proteomes" id="UP000277580"/>
    </source>
</evidence>
<sequence length="403" mass="43012">MPKDPKSVLTTTLSHTLTNRATLSRLRTLSLPPPHATDFSSNDFLSLATSPLLRRSLLAELAAHPTHPLGSGGSRLLDGNSPYAETLEATIAHYHSAPCGLLFNSGFDANTGFFACVPQPGDVVVYDEYIHASVHEGMRSSRASACLMFAHNSLASFRAVLEGVEARQGRSVFVAVESLYSMDGDLAPLAELVAIADEVLDGGALFTVDEAHATGVVGAGGRGLVSLLGLEERVFARLHTFGKALACNGAIILTDATTRQYLINYARPLIYTTSLSFPSLAAITASYTLLRSPHAAALQSHLHTLTAHLHRRLATLPPAPQTLTLPPVRPTPILALFTPQPRSLAAHLQTRGIVARPIVFPTVPKGTERVRICVHAGNTVEDVEALVEAVREWVVGQARGSKI</sequence>
<dbReference type="InParanoid" id="A0A3N4KLU3"/>
<dbReference type="InterPro" id="IPR015424">
    <property type="entry name" value="PyrdxlP-dep_Trfase"/>
</dbReference>
<dbReference type="GO" id="GO:0009102">
    <property type="term" value="P:biotin biosynthetic process"/>
    <property type="evidence" value="ECO:0007669"/>
    <property type="project" value="TreeGrafter"/>
</dbReference>
<keyword evidence="3 6" id="KW-0808">Transferase</keyword>
<dbReference type="InterPro" id="IPR015421">
    <property type="entry name" value="PyrdxlP-dep_Trfase_major"/>
</dbReference>
<evidence type="ECO:0000256" key="1">
    <source>
        <dbReference type="ARBA" id="ARBA00001933"/>
    </source>
</evidence>
<evidence type="ECO:0000256" key="2">
    <source>
        <dbReference type="ARBA" id="ARBA00010008"/>
    </source>
</evidence>
<proteinExistence type="inferred from homology"/>
<dbReference type="SUPFAM" id="SSF53383">
    <property type="entry name" value="PLP-dependent transferases"/>
    <property type="match status" value="1"/>
</dbReference>
<dbReference type="GO" id="GO:0016740">
    <property type="term" value="F:transferase activity"/>
    <property type="evidence" value="ECO:0007669"/>
    <property type="project" value="UniProtKB-KW"/>
</dbReference>
<protein>
    <submittedName>
        <fullName evidence="6">PLP-dependent transferase</fullName>
    </submittedName>
</protein>
<comment type="similarity">
    <text evidence="2">Belongs to the class-II pyridoxal-phosphate-dependent aminotransferase family. BioF subfamily.</text>
</comment>
<dbReference type="PANTHER" id="PTHR13693:SF77">
    <property type="entry name" value="8-AMINO-7-OXONONANOATE SYNTHASE"/>
    <property type="match status" value="1"/>
</dbReference>
<evidence type="ECO:0000256" key="4">
    <source>
        <dbReference type="ARBA" id="ARBA00022898"/>
    </source>
</evidence>
<evidence type="ECO:0000259" key="5">
    <source>
        <dbReference type="Pfam" id="PF00155"/>
    </source>
</evidence>
<accession>A0A3N4KLU3</accession>
<comment type="cofactor">
    <cofactor evidence="1">
        <name>pyridoxal 5'-phosphate</name>
        <dbReference type="ChEBI" id="CHEBI:597326"/>
    </cofactor>
</comment>
<evidence type="ECO:0000313" key="6">
    <source>
        <dbReference type="EMBL" id="RPB09311.1"/>
    </source>
</evidence>
<reference evidence="6 7" key="1">
    <citation type="journal article" date="2018" name="Nat. Ecol. Evol.">
        <title>Pezizomycetes genomes reveal the molecular basis of ectomycorrhizal truffle lifestyle.</title>
        <authorList>
            <person name="Murat C."/>
            <person name="Payen T."/>
            <person name="Noel B."/>
            <person name="Kuo A."/>
            <person name="Morin E."/>
            <person name="Chen J."/>
            <person name="Kohler A."/>
            <person name="Krizsan K."/>
            <person name="Balestrini R."/>
            <person name="Da Silva C."/>
            <person name="Montanini B."/>
            <person name="Hainaut M."/>
            <person name="Levati E."/>
            <person name="Barry K.W."/>
            <person name="Belfiori B."/>
            <person name="Cichocki N."/>
            <person name="Clum A."/>
            <person name="Dockter R.B."/>
            <person name="Fauchery L."/>
            <person name="Guy J."/>
            <person name="Iotti M."/>
            <person name="Le Tacon F."/>
            <person name="Lindquist E.A."/>
            <person name="Lipzen A."/>
            <person name="Malagnac F."/>
            <person name="Mello A."/>
            <person name="Molinier V."/>
            <person name="Miyauchi S."/>
            <person name="Poulain J."/>
            <person name="Riccioni C."/>
            <person name="Rubini A."/>
            <person name="Sitrit Y."/>
            <person name="Splivallo R."/>
            <person name="Traeger S."/>
            <person name="Wang M."/>
            <person name="Zifcakova L."/>
            <person name="Wipf D."/>
            <person name="Zambonelli A."/>
            <person name="Paolocci F."/>
            <person name="Nowrousian M."/>
            <person name="Ottonello S."/>
            <person name="Baldrian P."/>
            <person name="Spatafora J.W."/>
            <person name="Henrissat B."/>
            <person name="Nagy L.G."/>
            <person name="Aury J.M."/>
            <person name="Wincker P."/>
            <person name="Grigoriev I.V."/>
            <person name="Bonfante P."/>
            <person name="Martin F.M."/>
        </authorList>
    </citation>
    <scope>NUCLEOTIDE SEQUENCE [LARGE SCALE GENOMIC DNA]</scope>
    <source>
        <strain evidence="6 7">CCBAS932</strain>
    </source>
</reference>
<dbReference type="AlphaFoldDB" id="A0A3N4KLU3"/>
<gene>
    <name evidence="6" type="ORF">P167DRAFT_527456</name>
</gene>
<name>A0A3N4KLU3_9PEZI</name>
<dbReference type="OrthoDB" id="2382073at2759"/>
<dbReference type="InterPro" id="IPR015422">
    <property type="entry name" value="PyrdxlP-dep_Trfase_small"/>
</dbReference>
<keyword evidence="7" id="KW-1185">Reference proteome</keyword>
<dbReference type="Gene3D" id="3.40.640.10">
    <property type="entry name" value="Type I PLP-dependent aspartate aminotransferase-like (Major domain)"/>
    <property type="match status" value="1"/>
</dbReference>
<evidence type="ECO:0000256" key="3">
    <source>
        <dbReference type="ARBA" id="ARBA00022679"/>
    </source>
</evidence>
<dbReference type="Gene3D" id="3.90.1150.10">
    <property type="entry name" value="Aspartate Aminotransferase, domain 1"/>
    <property type="match status" value="1"/>
</dbReference>
<dbReference type="InterPro" id="IPR004839">
    <property type="entry name" value="Aminotransferase_I/II_large"/>
</dbReference>
<dbReference type="PANTHER" id="PTHR13693">
    <property type="entry name" value="CLASS II AMINOTRANSFERASE/8-AMINO-7-OXONONANOATE SYNTHASE"/>
    <property type="match status" value="1"/>
</dbReference>
<keyword evidence="4" id="KW-0663">Pyridoxal phosphate</keyword>
<dbReference type="Pfam" id="PF00155">
    <property type="entry name" value="Aminotran_1_2"/>
    <property type="match status" value="1"/>
</dbReference>
<organism evidence="6 7">
    <name type="scientific">Morchella conica CCBAS932</name>
    <dbReference type="NCBI Taxonomy" id="1392247"/>
    <lineage>
        <taxon>Eukaryota</taxon>
        <taxon>Fungi</taxon>
        <taxon>Dikarya</taxon>
        <taxon>Ascomycota</taxon>
        <taxon>Pezizomycotina</taxon>
        <taxon>Pezizomycetes</taxon>
        <taxon>Pezizales</taxon>
        <taxon>Morchellaceae</taxon>
        <taxon>Morchella</taxon>
    </lineage>
</organism>
<dbReference type="EMBL" id="ML119153">
    <property type="protein sequence ID" value="RPB09311.1"/>
    <property type="molecule type" value="Genomic_DNA"/>
</dbReference>
<dbReference type="InterPro" id="IPR050087">
    <property type="entry name" value="AON_synthase_class-II"/>
</dbReference>
<feature type="domain" description="Aminotransferase class I/classII large" evidence="5">
    <location>
        <begin position="37"/>
        <end position="390"/>
    </location>
</feature>
<dbReference type="Proteomes" id="UP000277580">
    <property type="component" value="Unassembled WGS sequence"/>
</dbReference>
<dbReference type="STRING" id="1392247.A0A3N4KLU3"/>